<evidence type="ECO:0000259" key="1">
    <source>
        <dbReference type="Pfam" id="PF18559"/>
    </source>
</evidence>
<dbReference type="InterPro" id="IPR041443">
    <property type="entry name" value="Exop_C"/>
</dbReference>
<accession>A0AA86WS29</accession>
<evidence type="ECO:0000313" key="3">
    <source>
        <dbReference type="Proteomes" id="UP000041625"/>
    </source>
</evidence>
<dbReference type="Proteomes" id="UP000041625">
    <property type="component" value="Unassembled WGS sequence"/>
</dbReference>
<protein>
    <recommendedName>
        <fullName evidence="1">ExoP galactose-binding-like domain-containing protein</fullName>
    </recommendedName>
</protein>
<keyword evidence="3" id="KW-1185">Reference proteome</keyword>
<proteinExistence type="predicted"/>
<dbReference type="AlphaFoldDB" id="A0AA86WS29"/>
<gene>
    <name evidence="2" type="ORF">VCR31J2_320001</name>
</gene>
<sequence>MTLATHCEWPCIGELQINRVLPDPSEQWTTVKVPLQCFEQAGMSFQRMSTPFLMFSEQSVEFDLGRVRIVPNSSGTPEDAVDCSEVLGSVDLNN</sequence>
<reference evidence="2 3" key="1">
    <citation type="submission" date="2014-06" db="EMBL/GenBank/DDBJ databases">
        <authorList>
            <person name="Le Roux F."/>
        </authorList>
    </citation>
    <scope>NUCLEOTIDE SEQUENCE [LARGE SCALE GENOMIC DNA]</scope>
    <source>
        <strain evidence="2 3">J2-31</strain>
    </source>
</reference>
<dbReference type="Gene3D" id="2.60.120.430">
    <property type="entry name" value="Galactose-binding lectin"/>
    <property type="match status" value="1"/>
</dbReference>
<name>A0AA86WS29_9VIBR</name>
<dbReference type="EMBL" id="CCKJ01000182">
    <property type="protein sequence ID" value="CDT98363.1"/>
    <property type="molecule type" value="Genomic_DNA"/>
</dbReference>
<feature type="domain" description="ExoP galactose-binding-like" evidence="1">
    <location>
        <begin position="2"/>
        <end position="69"/>
    </location>
</feature>
<comment type="caution">
    <text evidence="2">The sequence shown here is derived from an EMBL/GenBank/DDBJ whole genome shotgun (WGS) entry which is preliminary data.</text>
</comment>
<organism evidence="2 3">
    <name type="scientific">Vibrio coralliirubri</name>
    <dbReference type="NCBI Taxonomy" id="1516159"/>
    <lineage>
        <taxon>Bacteria</taxon>
        <taxon>Pseudomonadati</taxon>
        <taxon>Pseudomonadota</taxon>
        <taxon>Gammaproteobacteria</taxon>
        <taxon>Vibrionales</taxon>
        <taxon>Vibrionaceae</taxon>
        <taxon>Vibrio</taxon>
    </lineage>
</organism>
<evidence type="ECO:0000313" key="2">
    <source>
        <dbReference type="EMBL" id="CDT98363.1"/>
    </source>
</evidence>
<dbReference type="Pfam" id="PF18559">
    <property type="entry name" value="Exop_C"/>
    <property type="match status" value="1"/>
</dbReference>